<sequence length="165" mass="18594">MTRYLTKVIDTLQRLGEWTIKKIPQADNTSPSIIETFTCNTIEGSQEEGQEWTKVIIEYLRTGALPDEPKCLYCSKAQYVLAELHEGVCGNHSKGRSLAHRAHSQGYYWPTMKNDAMAYVKKCDKCQRRAPIPHVPSETLKPISSPWPFAQWGMDTVGPLPIATA</sequence>
<name>A0A438C899_VITVI</name>
<evidence type="ECO:0000259" key="1">
    <source>
        <dbReference type="Pfam" id="PF17921"/>
    </source>
</evidence>
<dbReference type="Gene3D" id="1.10.340.70">
    <property type="match status" value="1"/>
</dbReference>
<gene>
    <name evidence="2" type="ORF">CK203_116507</name>
</gene>
<dbReference type="InterPro" id="IPR041588">
    <property type="entry name" value="Integrase_H2C2"/>
</dbReference>
<reference evidence="2 3" key="1">
    <citation type="journal article" date="2018" name="PLoS Genet.">
        <title>Population sequencing reveals clonal diversity and ancestral inbreeding in the grapevine cultivar Chardonnay.</title>
        <authorList>
            <person name="Roach M.J."/>
            <person name="Johnson D.L."/>
            <person name="Bohlmann J."/>
            <person name="van Vuuren H.J."/>
            <person name="Jones S.J."/>
            <person name="Pretorius I.S."/>
            <person name="Schmidt S.A."/>
            <person name="Borneman A.R."/>
        </authorList>
    </citation>
    <scope>NUCLEOTIDE SEQUENCE [LARGE SCALE GENOMIC DNA]</scope>
    <source>
        <strain evidence="3">cv. Chardonnay</strain>
        <tissue evidence="2">Leaf</tissue>
    </source>
</reference>
<protein>
    <recommendedName>
        <fullName evidence="1">Integrase zinc-binding domain-containing protein</fullName>
    </recommendedName>
</protein>
<dbReference type="InterPro" id="IPR052160">
    <property type="entry name" value="Gypsy_RT_Integrase-like"/>
</dbReference>
<evidence type="ECO:0000313" key="3">
    <source>
        <dbReference type="Proteomes" id="UP000288805"/>
    </source>
</evidence>
<proteinExistence type="predicted"/>
<organism evidence="2 3">
    <name type="scientific">Vitis vinifera</name>
    <name type="common">Grape</name>
    <dbReference type="NCBI Taxonomy" id="29760"/>
    <lineage>
        <taxon>Eukaryota</taxon>
        <taxon>Viridiplantae</taxon>
        <taxon>Streptophyta</taxon>
        <taxon>Embryophyta</taxon>
        <taxon>Tracheophyta</taxon>
        <taxon>Spermatophyta</taxon>
        <taxon>Magnoliopsida</taxon>
        <taxon>eudicotyledons</taxon>
        <taxon>Gunneridae</taxon>
        <taxon>Pentapetalae</taxon>
        <taxon>rosids</taxon>
        <taxon>Vitales</taxon>
        <taxon>Vitaceae</taxon>
        <taxon>Viteae</taxon>
        <taxon>Vitis</taxon>
    </lineage>
</organism>
<evidence type="ECO:0000313" key="2">
    <source>
        <dbReference type="EMBL" id="RVW19487.1"/>
    </source>
</evidence>
<dbReference type="Pfam" id="PF17921">
    <property type="entry name" value="Integrase_H2C2"/>
    <property type="match status" value="1"/>
</dbReference>
<dbReference type="Proteomes" id="UP000288805">
    <property type="component" value="Unassembled WGS sequence"/>
</dbReference>
<accession>A0A438C899</accession>
<dbReference type="AlphaFoldDB" id="A0A438C899"/>
<dbReference type="PANTHER" id="PTHR47266">
    <property type="entry name" value="ENDONUCLEASE-RELATED"/>
    <property type="match status" value="1"/>
</dbReference>
<feature type="domain" description="Integrase zinc-binding" evidence="1">
    <location>
        <begin position="77"/>
        <end position="131"/>
    </location>
</feature>
<comment type="caution">
    <text evidence="2">The sequence shown here is derived from an EMBL/GenBank/DDBJ whole genome shotgun (WGS) entry which is preliminary data.</text>
</comment>
<dbReference type="EMBL" id="QGNW01002471">
    <property type="protein sequence ID" value="RVW19487.1"/>
    <property type="molecule type" value="Genomic_DNA"/>
</dbReference>